<evidence type="ECO:0000313" key="3">
    <source>
        <dbReference type="Proteomes" id="UP001231189"/>
    </source>
</evidence>
<proteinExistence type="predicted"/>
<dbReference type="AlphaFoldDB" id="A0AAD8QI13"/>
<organism evidence="2 3">
    <name type="scientific">Lolium multiflorum</name>
    <name type="common">Italian ryegrass</name>
    <name type="synonym">Lolium perenne subsp. multiflorum</name>
    <dbReference type="NCBI Taxonomy" id="4521"/>
    <lineage>
        <taxon>Eukaryota</taxon>
        <taxon>Viridiplantae</taxon>
        <taxon>Streptophyta</taxon>
        <taxon>Embryophyta</taxon>
        <taxon>Tracheophyta</taxon>
        <taxon>Spermatophyta</taxon>
        <taxon>Magnoliopsida</taxon>
        <taxon>Liliopsida</taxon>
        <taxon>Poales</taxon>
        <taxon>Poaceae</taxon>
        <taxon>BOP clade</taxon>
        <taxon>Pooideae</taxon>
        <taxon>Poodae</taxon>
        <taxon>Poeae</taxon>
        <taxon>Poeae Chloroplast Group 2 (Poeae type)</taxon>
        <taxon>Loliodinae</taxon>
        <taxon>Loliinae</taxon>
        <taxon>Lolium</taxon>
    </lineage>
</organism>
<keyword evidence="3" id="KW-1185">Reference proteome</keyword>
<reference evidence="2" key="1">
    <citation type="submission" date="2023-07" db="EMBL/GenBank/DDBJ databases">
        <title>A chromosome-level genome assembly of Lolium multiflorum.</title>
        <authorList>
            <person name="Chen Y."/>
            <person name="Copetti D."/>
            <person name="Kolliker R."/>
            <person name="Studer B."/>
        </authorList>
    </citation>
    <scope>NUCLEOTIDE SEQUENCE</scope>
    <source>
        <strain evidence="2">02402/16</strain>
        <tissue evidence="2">Leaf</tissue>
    </source>
</reference>
<gene>
    <name evidence="2" type="ORF">QYE76_017813</name>
</gene>
<dbReference type="Proteomes" id="UP001231189">
    <property type="component" value="Unassembled WGS sequence"/>
</dbReference>
<evidence type="ECO:0000256" key="1">
    <source>
        <dbReference type="SAM" id="MobiDB-lite"/>
    </source>
</evidence>
<feature type="region of interest" description="Disordered" evidence="1">
    <location>
        <begin position="14"/>
        <end position="56"/>
    </location>
</feature>
<dbReference type="EMBL" id="JAUUTY010000125">
    <property type="protein sequence ID" value="KAK1603098.1"/>
    <property type="molecule type" value="Genomic_DNA"/>
</dbReference>
<accession>A0AAD8QI13</accession>
<name>A0AAD8QI13_LOLMU</name>
<protein>
    <submittedName>
        <fullName evidence="2">Uncharacterized protein</fullName>
    </submittedName>
</protein>
<evidence type="ECO:0000313" key="2">
    <source>
        <dbReference type="EMBL" id="KAK1603098.1"/>
    </source>
</evidence>
<comment type="caution">
    <text evidence="2">The sequence shown here is derived from an EMBL/GenBank/DDBJ whole genome shotgun (WGS) entry which is preliminary data.</text>
</comment>
<sequence>MRLITYFLGAHATDPRGAGPGRVRRHQGLRGPCQARARAEGSGHQAGGRGPLHPPELDEEEVLKLALEQSDLEEFTRWDGLRETLRQSELAQQRLATPLVTPPC</sequence>